<dbReference type="OrthoDB" id="417037at2759"/>
<keyword evidence="2 5" id="KW-0812">Transmembrane</keyword>
<comment type="subcellular location">
    <subcellularLocation>
        <location evidence="5">Golgi apparatus membrane</location>
        <topology evidence="5">Multi-pass membrane protein</topology>
    </subcellularLocation>
    <subcellularLocation>
        <location evidence="5">Cytoplasmic vesicle membrane</location>
        <topology evidence="5">Multi-pass membrane protein</topology>
    </subcellularLocation>
    <subcellularLocation>
        <location evidence="5">Endoplasmic reticulum membrane</location>
        <topology evidence="5">Multi-pass membrane protein</topology>
    </subcellularLocation>
    <subcellularLocation>
        <location evidence="1">Membrane</location>
        <topology evidence="1">Multi-pass membrane protein</topology>
    </subcellularLocation>
</comment>
<evidence type="ECO:0000256" key="5">
    <source>
        <dbReference type="RuleBase" id="RU367097"/>
    </source>
</evidence>
<feature type="transmembrane region" description="Helical" evidence="5">
    <location>
        <begin position="238"/>
        <end position="258"/>
    </location>
</feature>
<dbReference type="InterPro" id="IPR050186">
    <property type="entry name" value="TPT_transporter"/>
</dbReference>
<evidence type="ECO:0000256" key="4">
    <source>
        <dbReference type="ARBA" id="ARBA00023136"/>
    </source>
</evidence>
<evidence type="ECO:0000256" key="1">
    <source>
        <dbReference type="ARBA" id="ARBA00004141"/>
    </source>
</evidence>
<feature type="non-terminal residue" evidence="6">
    <location>
        <position position="287"/>
    </location>
</feature>
<gene>
    <name evidence="6" type="ORF">CcCBS67573_g03257</name>
</gene>
<evidence type="ECO:0000256" key="2">
    <source>
        <dbReference type="ARBA" id="ARBA00022692"/>
    </source>
</evidence>
<evidence type="ECO:0000313" key="6">
    <source>
        <dbReference type="EMBL" id="TPX75473.1"/>
    </source>
</evidence>
<dbReference type="EMBL" id="QEAP01000080">
    <property type="protein sequence ID" value="TPX75473.1"/>
    <property type="molecule type" value="Genomic_DNA"/>
</dbReference>
<feature type="transmembrane region" description="Helical" evidence="5">
    <location>
        <begin position="197"/>
        <end position="218"/>
    </location>
</feature>
<keyword evidence="5" id="KW-0813">Transport</keyword>
<accession>A0A507FGT1</accession>
<keyword evidence="7" id="KW-1185">Reference proteome</keyword>
<organism evidence="6 7">
    <name type="scientific">Chytriomyces confervae</name>
    <dbReference type="NCBI Taxonomy" id="246404"/>
    <lineage>
        <taxon>Eukaryota</taxon>
        <taxon>Fungi</taxon>
        <taxon>Fungi incertae sedis</taxon>
        <taxon>Chytridiomycota</taxon>
        <taxon>Chytridiomycota incertae sedis</taxon>
        <taxon>Chytridiomycetes</taxon>
        <taxon>Chytridiales</taxon>
        <taxon>Chytriomycetaceae</taxon>
        <taxon>Chytriomyces</taxon>
    </lineage>
</organism>
<reference evidence="6 7" key="1">
    <citation type="journal article" date="2019" name="Sci. Rep.">
        <title>Comparative genomics of chytrid fungi reveal insights into the obligate biotrophic and pathogenic lifestyle of Synchytrium endobioticum.</title>
        <authorList>
            <person name="van de Vossenberg B.T.L.H."/>
            <person name="Warris S."/>
            <person name="Nguyen H.D.T."/>
            <person name="van Gent-Pelzer M.P.E."/>
            <person name="Joly D.L."/>
            <person name="van de Geest H.C."/>
            <person name="Bonants P.J.M."/>
            <person name="Smith D.S."/>
            <person name="Levesque C.A."/>
            <person name="van der Lee T.A.J."/>
        </authorList>
    </citation>
    <scope>NUCLEOTIDE SEQUENCE [LARGE SCALE GENOMIC DNA]</scope>
    <source>
        <strain evidence="6 7">CBS 675.73</strain>
    </source>
</reference>
<dbReference type="Proteomes" id="UP000320333">
    <property type="component" value="Unassembled WGS sequence"/>
</dbReference>
<feature type="transmembrane region" description="Helical" evidence="5">
    <location>
        <begin position="7"/>
        <end position="24"/>
    </location>
</feature>
<feature type="transmembrane region" description="Helical" evidence="5">
    <location>
        <begin position="73"/>
        <end position="89"/>
    </location>
</feature>
<comment type="function">
    <text evidence="5">Involved in the import of GDP-mannose from the cytoplasm into the Golgi lumen.</text>
</comment>
<dbReference type="NCBIfam" id="TIGR00803">
    <property type="entry name" value="nst"/>
    <property type="match status" value="1"/>
</dbReference>
<feature type="transmembrane region" description="Helical" evidence="5">
    <location>
        <begin position="165"/>
        <end position="185"/>
    </location>
</feature>
<keyword evidence="5" id="KW-0762">Sugar transport</keyword>
<feature type="transmembrane region" description="Helical" evidence="5">
    <location>
        <begin position="95"/>
        <end position="114"/>
    </location>
</feature>
<dbReference type="GO" id="GO:0000139">
    <property type="term" value="C:Golgi membrane"/>
    <property type="evidence" value="ECO:0007669"/>
    <property type="project" value="UniProtKB-SubCell"/>
</dbReference>
<dbReference type="GO" id="GO:0005789">
    <property type="term" value="C:endoplasmic reticulum membrane"/>
    <property type="evidence" value="ECO:0007669"/>
    <property type="project" value="UniProtKB-SubCell"/>
</dbReference>
<protein>
    <recommendedName>
        <fullName evidence="5">GDP-mannose transporter</fullName>
        <shortName evidence="5">GMT</shortName>
    </recommendedName>
</protein>
<comment type="caution">
    <text evidence="6">The sequence shown here is derived from an EMBL/GenBank/DDBJ whole genome shotgun (WGS) entry which is preliminary data.</text>
</comment>
<comment type="similarity">
    <text evidence="5">Belongs to the TPT transporter family. SLC35D subfamily.</text>
</comment>
<keyword evidence="5" id="KW-0968">Cytoplasmic vesicle</keyword>
<name>A0A507FGT1_9FUNG</name>
<keyword evidence="5" id="KW-0333">Golgi apparatus</keyword>
<sequence>MAKTESPAIAILAYCAASILMTVFNKVVLSTYNFNMPFLVLASQSICTTAMVVAFGKFNLITYRKYNTYDAKRWFPISLALVLMIYTGANALKFMAIPVFTVFKNLTIILIAYGEVLFFKGSPVTPLILASFVLLVLSSVVSGWADISAGAVMKKGADEASIGVAYFWMFLNCITTAFFSLSLRAKIKDVGFKDFDTVFFNNLLSIPVLLVSSLLFETRGFAESYVRFVNPGEESDSLWLLVMAIAVSSVSAFAISYASSWCVRVTSSTTFSMVGALNKLPISVSGM</sequence>
<feature type="transmembrane region" description="Helical" evidence="5">
    <location>
        <begin position="126"/>
        <end position="145"/>
    </location>
</feature>
<keyword evidence="3 5" id="KW-1133">Transmembrane helix</keyword>
<keyword evidence="4 5" id="KW-0472">Membrane</keyword>
<dbReference type="AlphaFoldDB" id="A0A507FGT1"/>
<evidence type="ECO:0000256" key="3">
    <source>
        <dbReference type="ARBA" id="ARBA00022989"/>
    </source>
</evidence>
<keyword evidence="5" id="KW-0256">Endoplasmic reticulum</keyword>
<comment type="subunit">
    <text evidence="5">Homooligomer.</text>
</comment>
<dbReference type="PANTHER" id="PTHR11132">
    <property type="entry name" value="SOLUTE CARRIER FAMILY 35"/>
    <property type="match status" value="1"/>
</dbReference>
<dbReference type="GO" id="GO:0030659">
    <property type="term" value="C:cytoplasmic vesicle membrane"/>
    <property type="evidence" value="ECO:0007669"/>
    <property type="project" value="UniProtKB-SubCell"/>
</dbReference>
<evidence type="ECO:0000313" key="7">
    <source>
        <dbReference type="Proteomes" id="UP000320333"/>
    </source>
</evidence>
<proteinExistence type="inferred from homology"/>
<feature type="transmembrane region" description="Helical" evidence="5">
    <location>
        <begin position="36"/>
        <end position="61"/>
    </location>
</feature>